<keyword evidence="3" id="KW-1185">Reference proteome</keyword>
<dbReference type="PROSITE" id="PS51257">
    <property type="entry name" value="PROKAR_LIPOPROTEIN"/>
    <property type="match status" value="1"/>
</dbReference>
<evidence type="ECO:0000313" key="2">
    <source>
        <dbReference type="EMBL" id="MFC5471794.1"/>
    </source>
</evidence>
<evidence type="ECO:0008006" key="4">
    <source>
        <dbReference type="Google" id="ProtNLM"/>
    </source>
</evidence>
<keyword evidence="1" id="KW-0732">Signal</keyword>
<organism evidence="2 3">
    <name type="scientific">Cohnella suwonensis</name>
    <dbReference type="NCBI Taxonomy" id="696072"/>
    <lineage>
        <taxon>Bacteria</taxon>
        <taxon>Bacillati</taxon>
        <taxon>Bacillota</taxon>
        <taxon>Bacilli</taxon>
        <taxon>Bacillales</taxon>
        <taxon>Paenibacillaceae</taxon>
        <taxon>Cohnella</taxon>
    </lineage>
</organism>
<dbReference type="EMBL" id="JBHSMH010000111">
    <property type="protein sequence ID" value="MFC5471794.1"/>
    <property type="molecule type" value="Genomic_DNA"/>
</dbReference>
<feature type="signal peptide" evidence="1">
    <location>
        <begin position="1"/>
        <end position="24"/>
    </location>
</feature>
<evidence type="ECO:0000256" key="1">
    <source>
        <dbReference type="SAM" id="SignalP"/>
    </source>
</evidence>
<name>A0ABW0M0V6_9BACL</name>
<dbReference type="Proteomes" id="UP001596105">
    <property type="component" value="Unassembled WGS sequence"/>
</dbReference>
<dbReference type="RefSeq" id="WP_209744172.1">
    <property type="nucleotide sequence ID" value="NZ_JBHSMH010000111.1"/>
</dbReference>
<comment type="caution">
    <text evidence="2">The sequence shown here is derived from an EMBL/GenBank/DDBJ whole genome shotgun (WGS) entry which is preliminary data.</text>
</comment>
<gene>
    <name evidence="2" type="ORF">ACFPPD_24245</name>
</gene>
<sequence>MERGKRKATFAMAVALGTWLLATACSSGDEKTSIPSATGSVAAEPTAQAAASLEDAARKDNILLGTIPGRDVSVYGREAGGVIVQAGDKRHTYDDWLYMTPRGIEPSMRLRDFDGDGREELAIAFTVGSGTGVSVDELRLVDPVTFDDRLFSPDEYLSQLREATDLKIVTVDGELTGDIAIEGKHRAISLKKYQSDDYGPIDDGFLFGSIVRFIVEDGGIKAQFGAGMHVVAFVTPEYIGTIDADVRYEAGRFTLTNLRFAEIE</sequence>
<reference evidence="3" key="1">
    <citation type="journal article" date="2019" name="Int. J. Syst. Evol. Microbiol.">
        <title>The Global Catalogue of Microorganisms (GCM) 10K type strain sequencing project: providing services to taxonomists for standard genome sequencing and annotation.</title>
        <authorList>
            <consortium name="The Broad Institute Genomics Platform"/>
            <consortium name="The Broad Institute Genome Sequencing Center for Infectious Disease"/>
            <person name="Wu L."/>
            <person name="Ma J."/>
        </authorList>
    </citation>
    <scope>NUCLEOTIDE SEQUENCE [LARGE SCALE GENOMIC DNA]</scope>
    <source>
        <strain evidence="3">CCUG 57113</strain>
    </source>
</reference>
<evidence type="ECO:0000313" key="3">
    <source>
        <dbReference type="Proteomes" id="UP001596105"/>
    </source>
</evidence>
<feature type="chain" id="PRO_5046713912" description="Lipoprotein" evidence="1">
    <location>
        <begin position="25"/>
        <end position="264"/>
    </location>
</feature>
<accession>A0ABW0M0V6</accession>
<protein>
    <recommendedName>
        <fullName evidence="4">Lipoprotein</fullName>
    </recommendedName>
</protein>
<proteinExistence type="predicted"/>